<dbReference type="Proteomes" id="UP001172102">
    <property type="component" value="Unassembled WGS sequence"/>
</dbReference>
<evidence type="ECO:0000313" key="2">
    <source>
        <dbReference type="EMBL" id="KAK0719454.1"/>
    </source>
</evidence>
<comment type="caution">
    <text evidence="2">The sequence shown here is derived from an EMBL/GenBank/DDBJ whole genome shotgun (WGS) entry which is preliminary data.</text>
</comment>
<feature type="compositionally biased region" description="Low complexity" evidence="1">
    <location>
        <begin position="93"/>
        <end position="117"/>
    </location>
</feature>
<name>A0AA40AP62_9PEZI</name>
<reference evidence="2" key="1">
    <citation type="submission" date="2023-06" db="EMBL/GenBank/DDBJ databases">
        <title>Genome-scale phylogeny and comparative genomics of the fungal order Sordariales.</title>
        <authorList>
            <consortium name="Lawrence Berkeley National Laboratory"/>
            <person name="Hensen N."/>
            <person name="Bonometti L."/>
            <person name="Westerberg I."/>
            <person name="Brannstrom I.O."/>
            <person name="Guillou S."/>
            <person name="Cros-Aarteil S."/>
            <person name="Calhoun S."/>
            <person name="Haridas S."/>
            <person name="Kuo A."/>
            <person name="Mondo S."/>
            <person name="Pangilinan J."/>
            <person name="Riley R."/>
            <person name="Labutti K."/>
            <person name="Andreopoulos B."/>
            <person name="Lipzen A."/>
            <person name="Chen C."/>
            <person name="Yanf M."/>
            <person name="Daum C."/>
            <person name="Ng V."/>
            <person name="Clum A."/>
            <person name="Steindorff A."/>
            <person name="Ohm R."/>
            <person name="Martin F."/>
            <person name="Silar P."/>
            <person name="Natvig D."/>
            <person name="Lalanne C."/>
            <person name="Gautier V."/>
            <person name="Ament-Velasquez S.L."/>
            <person name="Kruys A."/>
            <person name="Hutchinson M.I."/>
            <person name="Powell A.J."/>
            <person name="Barry K."/>
            <person name="Miller A.N."/>
            <person name="Grigoriev I.V."/>
            <person name="Debuchy R."/>
            <person name="Gladieux P."/>
            <person name="Thoren M.H."/>
            <person name="Johannesson H."/>
        </authorList>
    </citation>
    <scope>NUCLEOTIDE SEQUENCE</scope>
    <source>
        <strain evidence="2">SMH4607-1</strain>
    </source>
</reference>
<sequence>MAVEVDKVIQQEQSATEVAPVLAPEESTAVESSEAKPAKGAEEAASAAPVDSLNPGGADATAAPLSGPIQNGEKEADALKETTSTTSNAKSIESGPVPAEPSSAVPAPPVEVAAGSANKDAVVTPEKPAEVIAEKPAEKAIEEVAKASAEEPKKAEETPLTEAPAVVAEVAANGEVSKDVEVKEPTAEVAPVVTGGKRKAEKALGTNGDVGNKKAKIEAAAALAAPPAANGSTPARKAGRPKKEKKTVVTAPSAGRTARKTRSQGPVEV</sequence>
<feature type="compositionally biased region" description="Polar residues" evidence="1">
    <location>
        <begin position="81"/>
        <end position="91"/>
    </location>
</feature>
<feature type="compositionally biased region" description="Basic and acidic residues" evidence="1">
    <location>
        <begin position="33"/>
        <end position="42"/>
    </location>
</feature>
<feature type="compositionally biased region" description="Basic and acidic residues" evidence="1">
    <location>
        <begin position="127"/>
        <end position="157"/>
    </location>
</feature>
<keyword evidence="3" id="KW-1185">Reference proteome</keyword>
<protein>
    <submittedName>
        <fullName evidence="2">Uncharacterized protein</fullName>
    </submittedName>
</protein>
<feature type="region of interest" description="Disordered" evidence="1">
    <location>
        <begin position="223"/>
        <end position="269"/>
    </location>
</feature>
<proteinExistence type="predicted"/>
<evidence type="ECO:0000313" key="3">
    <source>
        <dbReference type="Proteomes" id="UP001172102"/>
    </source>
</evidence>
<dbReference type="AlphaFoldDB" id="A0AA40AP62"/>
<feature type="region of interest" description="Disordered" evidence="1">
    <location>
        <begin position="1"/>
        <end position="166"/>
    </location>
</feature>
<organism evidence="2 3">
    <name type="scientific">Lasiosphaeris hirsuta</name>
    <dbReference type="NCBI Taxonomy" id="260670"/>
    <lineage>
        <taxon>Eukaryota</taxon>
        <taxon>Fungi</taxon>
        <taxon>Dikarya</taxon>
        <taxon>Ascomycota</taxon>
        <taxon>Pezizomycotina</taxon>
        <taxon>Sordariomycetes</taxon>
        <taxon>Sordariomycetidae</taxon>
        <taxon>Sordariales</taxon>
        <taxon>Lasiosphaeriaceae</taxon>
        <taxon>Lasiosphaeris</taxon>
    </lineage>
</organism>
<gene>
    <name evidence="2" type="ORF">B0H67DRAFT_642807</name>
</gene>
<accession>A0AA40AP62</accession>
<evidence type="ECO:0000256" key="1">
    <source>
        <dbReference type="SAM" id="MobiDB-lite"/>
    </source>
</evidence>
<dbReference type="EMBL" id="JAUKUA010000003">
    <property type="protein sequence ID" value="KAK0719454.1"/>
    <property type="molecule type" value="Genomic_DNA"/>
</dbReference>